<evidence type="ECO:0000313" key="2">
    <source>
        <dbReference type="EMBL" id="KAK7605150.1"/>
    </source>
</evidence>
<organism evidence="2 3">
    <name type="scientific">Parthenolecanium corni</name>
    <dbReference type="NCBI Taxonomy" id="536013"/>
    <lineage>
        <taxon>Eukaryota</taxon>
        <taxon>Metazoa</taxon>
        <taxon>Ecdysozoa</taxon>
        <taxon>Arthropoda</taxon>
        <taxon>Hexapoda</taxon>
        <taxon>Insecta</taxon>
        <taxon>Pterygota</taxon>
        <taxon>Neoptera</taxon>
        <taxon>Paraneoptera</taxon>
        <taxon>Hemiptera</taxon>
        <taxon>Sternorrhyncha</taxon>
        <taxon>Coccoidea</taxon>
        <taxon>Coccidae</taxon>
        <taxon>Parthenolecanium</taxon>
    </lineage>
</organism>
<proteinExistence type="predicted"/>
<sequence length="191" mass="21945">MKGDEKLGGVLFRQLFKEELYSRSTTMPRKVPYPIMKRWFLQVAWLKSAKSARCNRILSWTRESVGVKNIAAYLQIINTKLIECEVSAADQFVYVTQKAPLSYICSVREKDFDSPRALNVVLSQIERERADHKIVNEFSMAYREEKNEKEKPKCSFTRSKAVAVTGIGNETDAYTTDNAAHSYNEDSLENE</sequence>
<feature type="region of interest" description="Disordered" evidence="1">
    <location>
        <begin position="172"/>
        <end position="191"/>
    </location>
</feature>
<feature type="compositionally biased region" description="Polar residues" evidence="1">
    <location>
        <begin position="172"/>
        <end position="181"/>
    </location>
</feature>
<name>A0AAN9YBR2_9HEMI</name>
<comment type="caution">
    <text evidence="2">The sequence shown here is derived from an EMBL/GenBank/DDBJ whole genome shotgun (WGS) entry which is preliminary data.</text>
</comment>
<dbReference type="EMBL" id="JBBCAQ010000002">
    <property type="protein sequence ID" value="KAK7605150.1"/>
    <property type="molecule type" value="Genomic_DNA"/>
</dbReference>
<dbReference type="Proteomes" id="UP001367676">
    <property type="component" value="Unassembled WGS sequence"/>
</dbReference>
<reference evidence="2 3" key="1">
    <citation type="submission" date="2024-03" db="EMBL/GenBank/DDBJ databases">
        <title>Adaptation during the transition from Ophiocordyceps entomopathogen to insect associate is accompanied by gene loss and intensified selection.</title>
        <authorList>
            <person name="Ward C.M."/>
            <person name="Onetto C.A."/>
            <person name="Borneman A.R."/>
        </authorList>
    </citation>
    <scope>NUCLEOTIDE SEQUENCE [LARGE SCALE GENOMIC DNA]</scope>
    <source>
        <strain evidence="2">AWRI1</strain>
        <tissue evidence="2">Single Adult Female</tissue>
    </source>
</reference>
<accession>A0AAN9YBR2</accession>
<gene>
    <name evidence="2" type="ORF">V9T40_007008</name>
</gene>
<keyword evidence="3" id="KW-1185">Reference proteome</keyword>
<protein>
    <submittedName>
        <fullName evidence="2">Uncharacterized protein</fullName>
    </submittedName>
</protein>
<evidence type="ECO:0000256" key="1">
    <source>
        <dbReference type="SAM" id="MobiDB-lite"/>
    </source>
</evidence>
<dbReference type="AlphaFoldDB" id="A0AAN9YBR2"/>
<evidence type="ECO:0000313" key="3">
    <source>
        <dbReference type="Proteomes" id="UP001367676"/>
    </source>
</evidence>